<dbReference type="Proteomes" id="UP000193411">
    <property type="component" value="Unassembled WGS sequence"/>
</dbReference>
<comment type="caution">
    <text evidence="2">The sequence shown here is derived from an EMBL/GenBank/DDBJ whole genome shotgun (WGS) entry which is preliminary data.</text>
</comment>
<organism evidence="2 3">
    <name type="scientific">Catenaria anguillulae PL171</name>
    <dbReference type="NCBI Taxonomy" id="765915"/>
    <lineage>
        <taxon>Eukaryota</taxon>
        <taxon>Fungi</taxon>
        <taxon>Fungi incertae sedis</taxon>
        <taxon>Blastocladiomycota</taxon>
        <taxon>Blastocladiomycetes</taxon>
        <taxon>Blastocladiales</taxon>
        <taxon>Catenariaceae</taxon>
        <taxon>Catenaria</taxon>
    </lineage>
</organism>
<feature type="compositionally biased region" description="Low complexity" evidence="1">
    <location>
        <begin position="8"/>
        <end position="27"/>
    </location>
</feature>
<dbReference type="EMBL" id="MCFL01000012">
    <property type="protein sequence ID" value="ORZ37581.1"/>
    <property type="molecule type" value="Genomic_DNA"/>
</dbReference>
<feature type="non-terminal residue" evidence="2">
    <location>
        <position position="103"/>
    </location>
</feature>
<evidence type="ECO:0000256" key="1">
    <source>
        <dbReference type="SAM" id="MobiDB-lite"/>
    </source>
</evidence>
<keyword evidence="3" id="KW-1185">Reference proteome</keyword>
<reference evidence="2 3" key="1">
    <citation type="submission" date="2016-07" db="EMBL/GenBank/DDBJ databases">
        <title>Pervasive Adenine N6-methylation of Active Genes in Fungi.</title>
        <authorList>
            <consortium name="DOE Joint Genome Institute"/>
            <person name="Mondo S.J."/>
            <person name="Dannebaum R.O."/>
            <person name="Kuo R.C."/>
            <person name="Labutti K."/>
            <person name="Haridas S."/>
            <person name="Kuo A."/>
            <person name="Salamov A."/>
            <person name="Ahrendt S.R."/>
            <person name="Lipzen A."/>
            <person name="Sullivan W."/>
            <person name="Andreopoulos W.B."/>
            <person name="Clum A."/>
            <person name="Lindquist E."/>
            <person name="Daum C."/>
            <person name="Ramamoorthy G.K."/>
            <person name="Gryganskyi A."/>
            <person name="Culley D."/>
            <person name="Magnuson J.K."/>
            <person name="James T.Y."/>
            <person name="O'Malley M.A."/>
            <person name="Stajich J.E."/>
            <person name="Spatafora J.W."/>
            <person name="Visel A."/>
            <person name="Grigoriev I.V."/>
        </authorList>
    </citation>
    <scope>NUCLEOTIDE SEQUENCE [LARGE SCALE GENOMIC DNA]</scope>
    <source>
        <strain evidence="2 3">PL171</strain>
    </source>
</reference>
<gene>
    <name evidence="2" type="ORF">BCR44DRAFT_1430491</name>
</gene>
<feature type="region of interest" description="Disordered" evidence="1">
    <location>
        <begin position="1"/>
        <end position="27"/>
    </location>
</feature>
<accession>A0A1Y2HUY6</accession>
<evidence type="ECO:0000313" key="3">
    <source>
        <dbReference type="Proteomes" id="UP000193411"/>
    </source>
</evidence>
<dbReference type="AlphaFoldDB" id="A0A1Y2HUY6"/>
<sequence>MAMRGSWAPAATTAHTARASGAAGTSGTRASTACAAAGADTASPPLLLGPTAARQSRPTSLCCWLLKPSTRPMVGAWVAGSLVLAARRTASAAGMAVVPWSRP</sequence>
<evidence type="ECO:0000313" key="2">
    <source>
        <dbReference type="EMBL" id="ORZ37581.1"/>
    </source>
</evidence>
<proteinExistence type="predicted"/>
<name>A0A1Y2HUY6_9FUNG</name>
<protein>
    <submittedName>
        <fullName evidence="2">Uncharacterized protein</fullName>
    </submittedName>
</protein>